<dbReference type="NCBIfam" id="TIGR01024">
    <property type="entry name" value="rplS_bact"/>
    <property type="match status" value="1"/>
</dbReference>
<evidence type="ECO:0000256" key="6">
    <source>
        <dbReference type="HAMAP-Rule" id="MF_00402"/>
    </source>
</evidence>
<keyword evidence="4 6" id="KW-0687">Ribonucleoprotein</keyword>
<evidence type="ECO:0000256" key="3">
    <source>
        <dbReference type="ARBA" id="ARBA00022980"/>
    </source>
</evidence>
<name>A0A3Q9HQH6_9FIRM</name>
<evidence type="ECO:0000256" key="2">
    <source>
        <dbReference type="ARBA" id="ARBA00005781"/>
    </source>
</evidence>
<dbReference type="Pfam" id="PF01245">
    <property type="entry name" value="Ribosomal_L19"/>
    <property type="match status" value="1"/>
</dbReference>
<dbReference type="EMBL" id="CP016379">
    <property type="protein sequence ID" value="AZR72351.1"/>
    <property type="molecule type" value="Genomic_DNA"/>
</dbReference>
<dbReference type="SUPFAM" id="SSF50104">
    <property type="entry name" value="Translation proteins SH3-like domain"/>
    <property type="match status" value="1"/>
</dbReference>
<evidence type="ECO:0000256" key="1">
    <source>
        <dbReference type="ARBA" id="ARBA00002349"/>
    </source>
</evidence>
<protein>
    <recommendedName>
        <fullName evidence="5 6">Large ribosomal subunit protein bL19</fullName>
    </recommendedName>
</protein>
<dbReference type="FunFam" id="2.30.30.790:FF:000001">
    <property type="entry name" value="50S ribosomal protein L19"/>
    <property type="match status" value="1"/>
</dbReference>
<dbReference type="GO" id="GO:0006412">
    <property type="term" value="P:translation"/>
    <property type="evidence" value="ECO:0007669"/>
    <property type="project" value="UniProtKB-UniRule"/>
</dbReference>
<dbReference type="AlphaFoldDB" id="A0A3Q9HQH6"/>
<dbReference type="GO" id="GO:0022625">
    <property type="term" value="C:cytosolic large ribosomal subunit"/>
    <property type="evidence" value="ECO:0007669"/>
    <property type="project" value="TreeGrafter"/>
</dbReference>
<organism evidence="8 9">
    <name type="scientific">Anoxybacter fermentans</name>
    <dbReference type="NCBI Taxonomy" id="1323375"/>
    <lineage>
        <taxon>Bacteria</taxon>
        <taxon>Bacillati</taxon>
        <taxon>Bacillota</taxon>
        <taxon>Clostridia</taxon>
        <taxon>Halanaerobiales</taxon>
        <taxon>Anoxybacter</taxon>
    </lineage>
</organism>
<reference evidence="8 9" key="1">
    <citation type="submission" date="2016-07" db="EMBL/GenBank/DDBJ databases">
        <title>Genome and transcriptome analysis of iron-reducing fermentative bacteria Anoxybacter fermentans.</title>
        <authorList>
            <person name="Zeng X."/>
            <person name="Shao Z."/>
        </authorList>
    </citation>
    <scope>NUCLEOTIDE SEQUENCE [LARGE SCALE GENOMIC DNA]</scope>
    <source>
        <strain evidence="8 9">DY22613</strain>
    </source>
</reference>
<keyword evidence="9" id="KW-1185">Reference proteome</keyword>
<dbReference type="GO" id="GO:0003735">
    <property type="term" value="F:structural constituent of ribosome"/>
    <property type="evidence" value="ECO:0007669"/>
    <property type="project" value="InterPro"/>
</dbReference>
<dbReference type="Gene3D" id="2.30.30.790">
    <property type="match status" value="1"/>
</dbReference>
<keyword evidence="3 6" id="KW-0689">Ribosomal protein</keyword>
<dbReference type="PRINTS" id="PR00061">
    <property type="entry name" value="RIBOSOMALL19"/>
</dbReference>
<dbReference type="PROSITE" id="PS01015">
    <property type="entry name" value="RIBOSOMAL_L19"/>
    <property type="match status" value="1"/>
</dbReference>
<accession>A0A3Q9HQH6</accession>
<evidence type="ECO:0000313" key="9">
    <source>
        <dbReference type="Proteomes" id="UP000267250"/>
    </source>
</evidence>
<dbReference type="InterPro" id="IPR018257">
    <property type="entry name" value="Ribosomal_bL19_CS"/>
</dbReference>
<dbReference type="PANTHER" id="PTHR15680">
    <property type="entry name" value="RIBOSOMAL PROTEIN L19"/>
    <property type="match status" value="1"/>
</dbReference>
<dbReference type="InterPro" id="IPR038657">
    <property type="entry name" value="Ribosomal_bL19_sf"/>
</dbReference>
<dbReference type="InterPro" id="IPR001857">
    <property type="entry name" value="Ribosomal_bL19"/>
</dbReference>
<dbReference type="HAMAP" id="MF_00402">
    <property type="entry name" value="Ribosomal_bL19"/>
    <property type="match status" value="1"/>
</dbReference>
<dbReference type="KEGG" id="aft:BBF96_02450"/>
<dbReference type="Proteomes" id="UP000267250">
    <property type="component" value="Chromosome"/>
</dbReference>
<dbReference type="RefSeq" id="WP_127015684.1">
    <property type="nucleotide sequence ID" value="NZ_CP016379.1"/>
</dbReference>
<sequence>MNIIDQIEREQMRDDLPEFFIGDMVAVHYKVVEGGKERIQVFEGNVIRRQNGGIRETFTVRKVSHGIGVERTFPLHSPKIAKIEVKRRGDVNRAKLYYLRGTVGKKAKVKEKIMY</sequence>
<dbReference type="OrthoDB" id="9803541at2"/>
<evidence type="ECO:0000256" key="5">
    <source>
        <dbReference type="ARBA" id="ARBA00035171"/>
    </source>
</evidence>
<comment type="function">
    <text evidence="1 6 7">This protein is located at the 30S-50S ribosomal subunit interface and may play a role in the structure and function of the aminoacyl-tRNA binding site.</text>
</comment>
<dbReference type="PIRSF" id="PIRSF002191">
    <property type="entry name" value="Ribosomal_L19"/>
    <property type="match status" value="1"/>
</dbReference>
<evidence type="ECO:0000256" key="7">
    <source>
        <dbReference type="RuleBase" id="RU000559"/>
    </source>
</evidence>
<gene>
    <name evidence="6" type="primary">rplS</name>
    <name evidence="8" type="ORF">BBF96_02450</name>
</gene>
<comment type="similarity">
    <text evidence="2 6 7">Belongs to the bacterial ribosomal protein bL19 family.</text>
</comment>
<dbReference type="InterPro" id="IPR008991">
    <property type="entry name" value="Translation_prot_SH3-like_sf"/>
</dbReference>
<dbReference type="PANTHER" id="PTHR15680:SF9">
    <property type="entry name" value="LARGE RIBOSOMAL SUBUNIT PROTEIN BL19M"/>
    <property type="match status" value="1"/>
</dbReference>
<evidence type="ECO:0000313" key="8">
    <source>
        <dbReference type="EMBL" id="AZR72351.1"/>
    </source>
</evidence>
<proteinExistence type="inferred from homology"/>
<evidence type="ECO:0000256" key="4">
    <source>
        <dbReference type="ARBA" id="ARBA00023274"/>
    </source>
</evidence>